<dbReference type="InterPro" id="IPR036390">
    <property type="entry name" value="WH_DNA-bd_sf"/>
</dbReference>
<dbReference type="Pfam" id="PF07729">
    <property type="entry name" value="FCD"/>
    <property type="match status" value="1"/>
</dbReference>
<reference evidence="5 6" key="1">
    <citation type="journal article" date="2018" name="Int. J. Syst. Bacteriol.">
        <title>Oceaniradius stylonemae gen. nov., sp. nov., isolated from a red alga, Stylonema cornu-cervi.</title>
        <authorList>
            <person name="Jeong S."/>
        </authorList>
    </citation>
    <scope>NUCLEOTIDE SEQUENCE [LARGE SCALE GENOMIC DNA]</scope>
    <source>
        <strain evidence="5 6">StC1</strain>
    </source>
</reference>
<proteinExistence type="predicted"/>
<dbReference type="PROSITE" id="PS50949">
    <property type="entry name" value="HTH_GNTR"/>
    <property type="match status" value="1"/>
</dbReference>
<evidence type="ECO:0000313" key="5">
    <source>
        <dbReference type="EMBL" id="RKF07414.1"/>
    </source>
</evidence>
<feature type="domain" description="HTH gntR-type" evidence="4">
    <location>
        <begin position="7"/>
        <end position="75"/>
    </location>
</feature>
<dbReference type="Proteomes" id="UP000246132">
    <property type="component" value="Unassembled WGS sequence"/>
</dbReference>
<organism evidence="5 6">
    <name type="scientific">Oceaniradius stylonematis</name>
    <dbReference type="NCBI Taxonomy" id="2184161"/>
    <lineage>
        <taxon>Bacteria</taxon>
        <taxon>Pseudomonadati</taxon>
        <taxon>Pseudomonadota</taxon>
        <taxon>Alphaproteobacteria</taxon>
        <taxon>Hyphomicrobiales</taxon>
        <taxon>Ahrensiaceae</taxon>
        <taxon>Oceaniradius</taxon>
    </lineage>
</organism>
<gene>
    <name evidence="5" type="ORF">DEM25_006315</name>
</gene>
<dbReference type="InterPro" id="IPR036388">
    <property type="entry name" value="WH-like_DNA-bd_sf"/>
</dbReference>
<comment type="caution">
    <text evidence="5">The sequence shown here is derived from an EMBL/GenBank/DDBJ whole genome shotgun (WGS) entry which is preliminary data.</text>
</comment>
<dbReference type="AlphaFoldDB" id="A0A3A8AL65"/>
<protein>
    <submittedName>
        <fullName evidence="5">GntR family transcriptional regulator</fullName>
    </submittedName>
</protein>
<dbReference type="Pfam" id="PF00392">
    <property type="entry name" value="GntR"/>
    <property type="match status" value="1"/>
</dbReference>
<evidence type="ECO:0000256" key="1">
    <source>
        <dbReference type="ARBA" id="ARBA00023015"/>
    </source>
</evidence>
<accession>A0A3A8AL65</accession>
<dbReference type="Gene3D" id="1.10.10.10">
    <property type="entry name" value="Winged helix-like DNA-binding domain superfamily/Winged helix DNA-binding domain"/>
    <property type="match status" value="1"/>
</dbReference>
<evidence type="ECO:0000313" key="6">
    <source>
        <dbReference type="Proteomes" id="UP000246132"/>
    </source>
</evidence>
<dbReference type="GO" id="GO:0003700">
    <property type="term" value="F:DNA-binding transcription factor activity"/>
    <property type="evidence" value="ECO:0007669"/>
    <property type="project" value="InterPro"/>
</dbReference>
<name>A0A3A8AL65_9HYPH</name>
<sequence length="217" mass="24318">MLDGEERTLVDRVVREVFALLLSSEIPLGGQLNEAALAARFKVSRGPIREAIKQLQGRGLVIKEPYLKARVVSLSLPDMIEIFQLREAVEGMSVRLATRAMSDSELDEMLDAFSAAREAGRAVDLDLHVRIAEGCGNDRIRALLCDELYYLLRLYRARSADRPGRREDAFTEHWQILRAMRARDGELAESLMRAHIGRATRSLETLLAQQAATTDQG</sequence>
<evidence type="ECO:0000256" key="2">
    <source>
        <dbReference type="ARBA" id="ARBA00023125"/>
    </source>
</evidence>
<dbReference type="InterPro" id="IPR000524">
    <property type="entry name" value="Tscrpt_reg_HTH_GntR"/>
</dbReference>
<evidence type="ECO:0000256" key="3">
    <source>
        <dbReference type="ARBA" id="ARBA00023163"/>
    </source>
</evidence>
<dbReference type="PANTHER" id="PTHR43537">
    <property type="entry name" value="TRANSCRIPTIONAL REGULATOR, GNTR FAMILY"/>
    <property type="match status" value="1"/>
</dbReference>
<dbReference type="Gene3D" id="1.20.120.530">
    <property type="entry name" value="GntR ligand-binding domain-like"/>
    <property type="match status" value="1"/>
</dbReference>
<dbReference type="EMBL" id="QFWV02000004">
    <property type="protein sequence ID" value="RKF07414.1"/>
    <property type="molecule type" value="Genomic_DNA"/>
</dbReference>
<dbReference type="PRINTS" id="PR00035">
    <property type="entry name" value="HTHGNTR"/>
</dbReference>
<dbReference type="PANTHER" id="PTHR43537:SF49">
    <property type="entry name" value="TRANSCRIPTIONAL REGULATORY PROTEIN"/>
    <property type="match status" value="1"/>
</dbReference>
<keyword evidence="3" id="KW-0804">Transcription</keyword>
<dbReference type="RefSeq" id="WP_109768873.1">
    <property type="nucleotide sequence ID" value="NZ_CP159474.1"/>
</dbReference>
<dbReference type="SMART" id="SM00895">
    <property type="entry name" value="FCD"/>
    <property type="match status" value="1"/>
</dbReference>
<keyword evidence="6" id="KW-1185">Reference proteome</keyword>
<keyword evidence="2" id="KW-0238">DNA-binding</keyword>
<dbReference type="InterPro" id="IPR011711">
    <property type="entry name" value="GntR_C"/>
</dbReference>
<dbReference type="SUPFAM" id="SSF48008">
    <property type="entry name" value="GntR ligand-binding domain-like"/>
    <property type="match status" value="1"/>
</dbReference>
<dbReference type="GO" id="GO:0003677">
    <property type="term" value="F:DNA binding"/>
    <property type="evidence" value="ECO:0007669"/>
    <property type="project" value="UniProtKB-KW"/>
</dbReference>
<evidence type="ECO:0000259" key="4">
    <source>
        <dbReference type="PROSITE" id="PS50949"/>
    </source>
</evidence>
<dbReference type="OrthoDB" id="9789310at2"/>
<dbReference type="SUPFAM" id="SSF46785">
    <property type="entry name" value="Winged helix' DNA-binding domain"/>
    <property type="match status" value="1"/>
</dbReference>
<dbReference type="InterPro" id="IPR008920">
    <property type="entry name" value="TF_FadR/GntR_C"/>
</dbReference>
<keyword evidence="1" id="KW-0805">Transcription regulation</keyword>
<dbReference type="SMART" id="SM00345">
    <property type="entry name" value="HTH_GNTR"/>
    <property type="match status" value="1"/>
</dbReference>